<accession>A0A1I2HA44</accession>
<dbReference type="EMBL" id="FONY01000022">
    <property type="protein sequence ID" value="SFF25616.1"/>
    <property type="molecule type" value="Genomic_DNA"/>
</dbReference>
<dbReference type="InterPro" id="IPR013325">
    <property type="entry name" value="RNA_pol_sigma_r2"/>
</dbReference>
<dbReference type="CDD" id="cd06171">
    <property type="entry name" value="Sigma70_r4"/>
    <property type="match status" value="1"/>
</dbReference>
<dbReference type="Pfam" id="PF04542">
    <property type="entry name" value="Sigma70_r2"/>
    <property type="match status" value="1"/>
</dbReference>
<evidence type="ECO:0000256" key="5">
    <source>
        <dbReference type="SAM" id="MobiDB-lite"/>
    </source>
</evidence>
<evidence type="ECO:0000313" key="9">
    <source>
        <dbReference type="Proteomes" id="UP000199513"/>
    </source>
</evidence>
<sequence>MVIEDENNKVENKDLEESIEQKDIINDSDNQLQDESEDVLEEREFSSRALSDFKLIDQATSGDEKAYAELMRRYRKPVQHTLMKMVRNADDAEDLMIEAFAKAFKNLPKFKKDYTFSTWLFRIATNNCIDFIRKKKLETMSINTSYTDDSGEPVDLDIRDENLNPQESAISKQKIELVRNFVGLLPEKYQRLVEMRYFDELSYEEIAEHLQAPLGTVKAQLHRARELLYDLVKEKRDVI</sequence>
<dbReference type="PANTHER" id="PTHR43133:SF51">
    <property type="entry name" value="RNA POLYMERASE SIGMA FACTOR"/>
    <property type="match status" value="1"/>
</dbReference>
<dbReference type="Proteomes" id="UP000199513">
    <property type="component" value="Unassembled WGS sequence"/>
</dbReference>
<dbReference type="Gene3D" id="1.10.1740.10">
    <property type="match status" value="1"/>
</dbReference>
<evidence type="ECO:0000256" key="4">
    <source>
        <dbReference type="ARBA" id="ARBA00023163"/>
    </source>
</evidence>
<dbReference type="PANTHER" id="PTHR43133">
    <property type="entry name" value="RNA POLYMERASE ECF-TYPE SIGMA FACTO"/>
    <property type="match status" value="1"/>
</dbReference>
<comment type="similarity">
    <text evidence="1">Belongs to the sigma-70 factor family. ECF subfamily.</text>
</comment>
<reference evidence="9" key="1">
    <citation type="submission" date="2016-10" db="EMBL/GenBank/DDBJ databases">
        <authorList>
            <person name="Varghese N."/>
            <person name="Submissions S."/>
        </authorList>
    </citation>
    <scope>NUCLEOTIDE SEQUENCE [LARGE SCALE GENOMIC DNA]</scope>
    <source>
        <strain>GEY</strain>
        <strain evidence="9">DSM 9560</strain>
    </source>
</reference>
<dbReference type="GO" id="GO:0016987">
    <property type="term" value="F:sigma factor activity"/>
    <property type="evidence" value="ECO:0007669"/>
    <property type="project" value="UniProtKB-KW"/>
</dbReference>
<dbReference type="Pfam" id="PF08281">
    <property type="entry name" value="Sigma70_r4_2"/>
    <property type="match status" value="1"/>
</dbReference>
<feature type="domain" description="RNA polymerase sigma-70 region 2" evidence="6">
    <location>
        <begin position="70"/>
        <end position="136"/>
    </location>
</feature>
<dbReference type="InterPro" id="IPR014284">
    <property type="entry name" value="RNA_pol_sigma-70_dom"/>
</dbReference>
<evidence type="ECO:0000259" key="6">
    <source>
        <dbReference type="Pfam" id="PF04542"/>
    </source>
</evidence>
<gene>
    <name evidence="8" type="ORF">SAMN04488541_102227</name>
</gene>
<dbReference type="SUPFAM" id="SSF88659">
    <property type="entry name" value="Sigma3 and sigma4 domains of RNA polymerase sigma factors"/>
    <property type="match status" value="1"/>
</dbReference>
<name>A0A1I2HA44_9BACT</name>
<dbReference type="NCBIfam" id="TIGR02937">
    <property type="entry name" value="sigma70-ECF"/>
    <property type="match status" value="1"/>
</dbReference>
<dbReference type="AlphaFoldDB" id="A0A1I2HA44"/>
<feature type="compositionally biased region" description="Basic and acidic residues" evidence="5">
    <location>
        <begin position="1"/>
        <end position="25"/>
    </location>
</feature>
<dbReference type="OrthoDB" id="9785675at2"/>
<keyword evidence="3" id="KW-0731">Sigma factor</keyword>
<dbReference type="GO" id="GO:0003677">
    <property type="term" value="F:DNA binding"/>
    <property type="evidence" value="ECO:0007669"/>
    <property type="project" value="InterPro"/>
</dbReference>
<dbReference type="InterPro" id="IPR036388">
    <property type="entry name" value="WH-like_DNA-bd_sf"/>
</dbReference>
<keyword evidence="4" id="KW-0804">Transcription</keyword>
<evidence type="ECO:0000256" key="1">
    <source>
        <dbReference type="ARBA" id="ARBA00010641"/>
    </source>
</evidence>
<dbReference type="RefSeq" id="WP_091546044.1">
    <property type="nucleotide sequence ID" value="NZ_FONY01000022.1"/>
</dbReference>
<feature type="domain" description="RNA polymerase sigma factor 70 region 4 type 2" evidence="7">
    <location>
        <begin position="178"/>
        <end position="228"/>
    </location>
</feature>
<dbReference type="InterPro" id="IPR013249">
    <property type="entry name" value="RNA_pol_sigma70_r4_t2"/>
</dbReference>
<evidence type="ECO:0000256" key="3">
    <source>
        <dbReference type="ARBA" id="ARBA00023082"/>
    </source>
</evidence>
<dbReference type="SUPFAM" id="SSF88946">
    <property type="entry name" value="Sigma2 domain of RNA polymerase sigma factors"/>
    <property type="match status" value="1"/>
</dbReference>
<evidence type="ECO:0000313" key="8">
    <source>
        <dbReference type="EMBL" id="SFF25616.1"/>
    </source>
</evidence>
<dbReference type="GO" id="GO:0006352">
    <property type="term" value="P:DNA-templated transcription initiation"/>
    <property type="evidence" value="ECO:0007669"/>
    <property type="project" value="InterPro"/>
</dbReference>
<proteinExistence type="inferred from homology"/>
<keyword evidence="2" id="KW-0805">Transcription regulation</keyword>
<dbReference type="InterPro" id="IPR039425">
    <property type="entry name" value="RNA_pol_sigma-70-like"/>
</dbReference>
<dbReference type="STRING" id="1003.SAMN04488541_102227"/>
<dbReference type="InterPro" id="IPR007627">
    <property type="entry name" value="RNA_pol_sigma70_r2"/>
</dbReference>
<organism evidence="8 9">
    <name type="scientific">Thermoflexibacter ruber</name>
    <dbReference type="NCBI Taxonomy" id="1003"/>
    <lineage>
        <taxon>Bacteria</taxon>
        <taxon>Pseudomonadati</taxon>
        <taxon>Bacteroidota</taxon>
        <taxon>Cytophagia</taxon>
        <taxon>Cytophagales</taxon>
        <taxon>Thermoflexibacteraceae</taxon>
        <taxon>Thermoflexibacter</taxon>
    </lineage>
</organism>
<protein>
    <submittedName>
        <fullName evidence="8">RNA polymerase sigma-70 factor, ECF subfamily</fullName>
    </submittedName>
</protein>
<feature type="region of interest" description="Disordered" evidence="5">
    <location>
        <begin position="1"/>
        <end position="35"/>
    </location>
</feature>
<evidence type="ECO:0000259" key="7">
    <source>
        <dbReference type="Pfam" id="PF08281"/>
    </source>
</evidence>
<dbReference type="Gene3D" id="1.10.10.10">
    <property type="entry name" value="Winged helix-like DNA-binding domain superfamily/Winged helix DNA-binding domain"/>
    <property type="match status" value="1"/>
</dbReference>
<evidence type="ECO:0000256" key="2">
    <source>
        <dbReference type="ARBA" id="ARBA00023015"/>
    </source>
</evidence>
<dbReference type="InterPro" id="IPR013324">
    <property type="entry name" value="RNA_pol_sigma_r3/r4-like"/>
</dbReference>
<keyword evidence="9" id="KW-1185">Reference proteome</keyword>